<dbReference type="Pfam" id="PF00135">
    <property type="entry name" value="COesterase"/>
    <property type="match status" value="1"/>
</dbReference>
<keyword evidence="4" id="KW-1185">Reference proteome</keyword>
<keyword evidence="1" id="KW-1133">Transmembrane helix</keyword>
<dbReference type="InterPro" id="IPR002018">
    <property type="entry name" value="CarbesteraseB"/>
</dbReference>
<dbReference type="SUPFAM" id="SSF53474">
    <property type="entry name" value="alpha/beta-Hydrolases"/>
    <property type="match status" value="1"/>
</dbReference>
<feature type="non-terminal residue" evidence="3">
    <location>
        <position position="353"/>
    </location>
</feature>
<comment type="caution">
    <text evidence="3">The sequence shown here is derived from an EMBL/GenBank/DDBJ whole genome shotgun (WGS) entry which is preliminary data.</text>
</comment>
<dbReference type="Proteomes" id="UP001328107">
    <property type="component" value="Unassembled WGS sequence"/>
</dbReference>
<dbReference type="Gene3D" id="3.40.50.1820">
    <property type="entry name" value="alpha/beta hydrolase"/>
    <property type="match status" value="1"/>
</dbReference>
<evidence type="ECO:0000313" key="3">
    <source>
        <dbReference type="EMBL" id="GMR57548.1"/>
    </source>
</evidence>
<keyword evidence="1" id="KW-0812">Transmembrane</keyword>
<accession>A0AAN5D6P5</accession>
<dbReference type="EMBL" id="BTRK01000006">
    <property type="protein sequence ID" value="GMR57548.1"/>
    <property type="molecule type" value="Genomic_DNA"/>
</dbReference>
<feature type="transmembrane region" description="Helical" evidence="1">
    <location>
        <begin position="318"/>
        <end position="342"/>
    </location>
</feature>
<protein>
    <recommendedName>
        <fullName evidence="2">Carboxylesterase type B domain-containing protein</fullName>
    </recommendedName>
</protein>
<dbReference type="InterPro" id="IPR029058">
    <property type="entry name" value="AB_hydrolase_fold"/>
</dbReference>
<proteinExistence type="predicted"/>
<evidence type="ECO:0000313" key="4">
    <source>
        <dbReference type="Proteomes" id="UP001328107"/>
    </source>
</evidence>
<gene>
    <name evidence="3" type="ORF">PMAYCL1PPCAC_27743</name>
</gene>
<keyword evidence="1" id="KW-0472">Membrane</keyword>
<name>A0AAN5D6P5_9BILA</name>
<sequence length="353" mass="40226">MIAFSPGISKPGEERPFKSVISMSANGFLLDAEETVSTSHTFAKELGCEGSAQEIMDCLRGFDTKSIIKAASKLLGPRGPNGITMAGELFPISNQEELRERKDPVRLMIGTTIYELGGGHMNADVVFRVLGIANKEECWEKYLEDLKSGQFDPQYDEPSQEIIVASQVYARYIAEIGGESYIYKYENTVHGFHTQDAHLVLGMHEWEKDENELWLSRAYPRYFANFINGKPPASNWSRYNPQLMNYYSVNRSRSDNVFPHMEYGYYKELIQYYENLVEYDKNLSIAKKQTMDAPVQYKSLNATGNVQDFLESLSVVEIVVFFIIAVIIFYVVCCLCNCYTWFCCCCGCRKNQG</sequence>
<reference evidence="4" key="1">
    <citation type="submission" date="2022-10" db="EMBL/GenBank/DDBJ databases">
        <title>Genome assembly of Pristionchus species.</title>
        <authorList>
            <person name="Yoshida K."/>
            <person name="Sommer R.J."/>
        </authorList>
    </citation>
    <scope>NUCLEOTIDE SEQUENCE [LARGE SCALE GENOMIC DNA]</scope>
    <source>
        <strain evidence="4">RS5460</strain>
    </source>
</reference>
<evidence type="ECO:0000259" key="2">
    <source>
        <dbReference type="Pfam" id="PF00135"/>
    </source>
</evidence>
<evidence type="ECO:0000256" key="1">
    <source>
        <dbReference type="SAM" id="Phobius"/>
    </source>
</evidence>
<dbReference type="PANTHER" id="PTHR45580">
    <property type="entry name" value="PROTEIN CBG05369"/>
    <property type="match status" value="1"/>
</dbReference>
<organism evidence="3 4">
    <name type="scientific">Pristionchus mayeri</name>
    <dbReference type="NCBI Taxonomy" id="1317129"/>
    <lineage>
        <taxon>Eukaryota</taxon>
        <taxon>Metazoa</taxon>
        <taxon>Ecdysozoa</taxon>
        <taxon>Nematoda</taxon>
        <taxon>Chromadorea</taxon>
        <taxon>Rhabditida</taxon>
        <taxon>Rhabditina</taxon>
        <taxon>Diplogasteromorpha</taxon>
        <taxon>Diplogasteroidea</taxon>
        <taxon>Neodiplogasteridae</taxon>
        <taxon>Pristionchus</taxon>
    </lineage>
</organism>
<dbReference type="AlphaFoldDB" id="A0AAN5D6P5"/>
<dbReference type="PANTHER" id="PTHR45580:SF6">
    <property type="entry name" value="CARBOXYLESTERASE TYPE B DOMAIN-CONTAINING PROTEIN"/>
    <property type="match status" value="1"/>
</dbReference>
<feature type="domain" description="Carboxylesterase type B" evidence="2">
    <location>
        <begin position="11"/>
        <end position="116"/>
    </location>
</feature>